<protein>
    <submittedName>
        <fullName evidence="1">P2 family phage contractile tail tube protein</fullName>
    </submittedName>
</protein>
<evidence type="ECO:0000313" key="1">
    <source>
        <dbReference type="EMBL" id="RBO90522.1"/>
    </source>
</evidence>
<name>A0A366DKB0_9HYPH</name>
<dbReference type="EMBL" id="QNRH01000013">
    <property type="protein sequence ID" value="RBO90522.1"/>
    <property type="molecule type" value="Genomic_DNA"/>
</dbReference>
<dbReference type="Pfam" id="PF04985">
    <property type="entry name" value="Phage_tube"/>
    <property type="match status" value="1"/>
</dbReference>
<sequence length="171" mass="18894">MRHILQGFTMYIDGLDFGIDTEEVDLPLPNPVTQEYRGGAMDLAVNQAMSAIEALECTVKMAGHNPDIFKRMALRPGQTTRITFRGAMLRELDGGIATHVCIVEGALNGGTRDRWQRGEKGGIEFSVNSIKYMRYEIDNDVVHELQAWPPKRVIDGVNQLNGVNAALGYSG</sequence>
<accession>A0A366DKB0</accession>
<dbReference type="Proteomes" id="UP000252893">
    <property type="component" value="Unassembled WGS sequence"/>
</dbReference>
<keyword evidence="2" id="KW-1185">Reference proteome</keyword>
<dbReference type="RefSeq" id="WP_113946271.1">
    <property type="nucleotide sequence ID" value="NZ_JBHEEG010000005.1"/>
</dbReference>
<proteinExistence type="predicted"/>
<comment type="caution">
    <text evidence="1">The sequence shown here is derived from an EMBL/GenBank/DDBJ whole genome shotgun (WGS) entry which is preliminary data.</text>
</comment>
<dbReference type="OrthoDB" id="3078668at2"/>
<gene>
    <name evidence="1" type="ORF">DFR47_11383</name>
</gene>
<dbReference type="InterPro" id="IPR006498">
    <property type="entry name" value="Tail_tube"/>
</dbReference>
<organism evidence="1 2">
    <name type="scientific">Pseudochrobactrum asaccharolyticum</name>
    <dbReference type="NCBI Taxonomy" id="354351"/>
    <lineage>
        <taxon>Bacteria</taxon>
        <taxon>Pseudomonadati</taxon>
        <taxon>Pseudomonadota</taxon>
        <taxon>Alphaproteobacteria</taxon>
        <taxon>Hyphomicrobiales</taxon>
        <taxon>Brucellaceae</taxon>
        <taxon>Pseudochrobactrum</taxon>
    </lineage>
</organism>
<reference evidence="1 2" key="1">
    <citation type="submission" date="2018-06" db="EMBL/GenBank/DDBJ databases">
        <title>Genomic Encyclopedia of Type Strains, Phase IV (KMG-IV): sequencing the most valuable type-strain genomes for metagenomic binning, comparative biology and taxonomic classification.</title>
        <authorList>
            <person name="Goeker M."/>
        </authorList>
    </citation>
    <scope>NUCLEOTIDE SEQUENCE [LARGE SCALE GENOMIC DNA]</scope>
    <source>
        <strain evidence="1 2">DSM 25619</strain>
    </source>
</reference>
<evidence type="ECO:0000313" key="2">
    <source>
        <dbReference type="Proteomes" id="UP000252893"/>
    </source>
</evidence>
<dbReference type="AlphaFoldDB" id="A0A366DKB0"/>